<dbReference type="SUPFAM" id="SSF47413">
    <property type="entry name" value="lambda repressor-like DNA-binding domains"/>
    <property type="match status" value="1"/>
</dbReference>
<protein>
    <submittedName>
        <fullName evidence="3">Transcriptional regulator with XRE-family HTH domain</fullName>
    </submittedName>
</protein>
<dbReference type="Pfam" id="PF01381">
    <property type="entry name" value="HTH_3"/>
    <property type="match status" value="1"/>
</dbReference>
<proteinExistence type="predicted"/>
<accession>A0A7W8GAL1</accession>
<dbReference type="InterPro" id="IPR010982">
    <property type="entry name" value="Lambda_DNA-bd_dom_sf"/>
</dbReference>
<evidence type="ECO:0000259" key="2">
    <source>
        <dbReference type="PROSITE" id="PS50943"/>
    </source>
</evidence>
<keyword evidence="1" id="KW-0238">DNA-binding</keyword>
<organism evidence="3 4">
    <name type="scientific">Treponema ruminis</name>
    <dbReference type="NCBI Taxonomy" id="744515"/>
    <lineage>
        <taxon>Bacteria</taxon>
        <taxon>Pseudomonadati</taxon>
        <taxon>Spirochaetota</taxon>
        <taxon>Spirochaetia</taxon>
        <taxon>Spirochaetales</taxon>
        <taxon>Treponemataceae</taxon>
        <taxon>Treponema</taxon>
    </lineage>
</organism>
<sequence length="106" mass="12213">MAGDSIRETLAKNIKRFRDIKNMSQADLAFDAGISIPFLSDIERGNKWPSPETISKIADALRIESYLLFLPDFYEKEENKILIQKLINEFSISQTEIIKTLSNKYL</sequence>
<feature type="domain" description="HTH cro/C1-type" evidence="2">
    <location>
        <begin position="14"/>
        <end position="67"/>
    </location>
</feature>
<dbReference type="AlphaFoldDB" id="A0A7W8GAL1"/>
<evidence type="ECO:0000313" key="3">
    <source>
        <dbReference type="EMBL" id="MBB5226913.1"/>
    </source>
</evidence>
<reference evidence="3 4" key="1">
    <citation type="submission" date="2020-08" db="EMBL/GenBank/DDBJ databases">
        <title>Genomic Encyclopedia of Type Strains, Phase IV (KMG-IV): sequencing the most valuable type-strain genomes for metagenomic binning, comparative biology and taxonomic classification.</title>
        <authorList>
            <person name="Goeker M."/>
        </authorList>
    </citation>
    <scope>NUCLEOTIDE SEQUENCE [LARGE SCALE GENOMIC DNA]</scope>
    <source>
        <strain evidence="3 4">DSM 103462</strain>
    </source>
</reference>
<dbReference type="Gene3D" id="1.10.260.40">
    <property type="entry name" value="lambda repressor-like DNA-binding domains"/>
    <property type="match status" value="1"/>
</dbReference>
<gene>
    <name evidence="3" type="ORF">HNP76_002301</name>
</gene>
<dbReference type="PROSITE" id="PS50943">
    <property type="entry name" value="HTH_CROC1"/>
    <property type="match status" value="1"/>
</dbReference>
<dbReference type="Proteomes" id="UP000518887">
    <property type="component" value="Unassembled WGS sequence"/>
</dbReference>
<dbReference type="CDD" id="cd00093">
    <property type="entry name" value="HTH_XRE"/>
    <property type="match status" value="1"/>
</dbReference>
<dbReference type="PANTHER" id="PTHR46797">
    <property type="entry name" value="HTH-TYPE TRANSCRIPTIONAL REGULATOR"/>
    <property type="match status" value="1"/>
</dbReference>
<dbReference type="GO" id="GO:0003700">
    <property type="term" value="F:DNA-binding transcription factor activity"/>
    <property type="evidence" value="ECO:0007669"/>
    <property type="project" value="TreeGrafter"/>
</dbReference>
<keyword evidence="4" id="KW-1185">Reference proteome</keyword>
<name>A0A7W8GAL1_9SPIR</name>
<evidence type="ECO:0000256" key="1">
    <source>
        <dbReference type="ARBA" id="ARBA00023125"/>
    </source>
</evidence>
<dbReference type="GO" id="GO:0003677">
    <property type="term" value="F:DNA binding"/>
    <property type="evidence" value="ECO:0007669"/>
    <property type="project" value="UniProtKB-KW"/>
</dbReference>
<evidence type="ECO:0000313" key="4">
    <source>
        <dbReference type="Proteomes" id="UP000518887"/>
    </source>
</evidence>
<dbReference type="SMART" id="SM00530">
    <property type="entry name" value="HTH_XRE"/>
    <property type="match status" value="1"/>
</dbReference>
<dbReference type="InterPro" id="IPR050807">
    <property type="entry name" value="TransReg_Diox_bact_type"/>
</dbReference>
<comment type="caution">
    <text evidence="3">The sequence shown here is derived from an EMBL/GenBank/DDBJ whole genome shotgun (WGS) entry which is preliminary data.</text>
</comment>
<dbReference type="EMBL" id="JACHFQ010000007">
    <property type="protein sequence ID" value="MBB5226913.1"/>
    <property type="molecule type" value="Genomic_DNA"/>
</dbReference>
<dbReference type="GO" id="GO:0005829">
    <property type="term" value="C:cytosol"/>
    <property type="evidence" value="ECO:0007669"/>
    <property type="project" value="TreeGrafter"/>
</dbReference>
<dbReference type="RefSeq" id="WP_184660616.1">
    <property type="nucleotide sequence ID" value="NZ_CP031518.1"/>
</dbReference>
<dbReference type="PANTHER" id="PTHR46797:SF1">
    <property type="entry name" value="METHYLPHOSPHONATE SYNTHASE"/>
    <property type="match status" value="1"/>
</dbReference>
<dbReference type="InterPro" id="IPR001387">
    <property type="entry name" value="Cro/C1-type_HTH"/>
</dbReference>